<dbReference type="Pfam" id="PF19040">
    <property type="entry name" value="SGNH"/>
    <property type="match status" value="1"/>
</dbReference>
<protein>
    <submittedName>
        <fullName evidence="4">Acyltransferase family protein</fullName>
        <ecNumber evidence="4">2.3.1.-</ecNumber>
    </submittedName>
</protein>
<sequence>MRTDTPGARKRYDIQGLRALAVGLVIADHLLGYPTGGFIGVDVFFVISGFVITASLIREHEKNGRISFAGFYRRRARRILPLASVVIVLSLVASWAVFSTARFVGIAQDGLWAFLSAANWHLAIIGTDYMQAGGVVSPLQHYWSLAVEEQFYIVWPWLIVLMLGWGASRRGRSSSGARRSLGLAMLAAVGASFVFAMWESSAAPTVAYFSTFSRAWELGCGGLLAIMAPVLLRIPDRIRPALAYAGLAGIAGGAFAMTPDLTFPGPWAAVPVLATMAVISAGTGGEQRLLAPLTNRVSRYLGDISYSLYLWHFPVIILLEALRPSSGVVDHAVAIALTLALSAWSYHFIEEPVRHSHWLEPKAARAAKAPHGAQTRTRLAYGAVTTLALAAAIVVGFTLVKATPVTATAVGQPVVSPGTSSPAAANTPSAKLSQELTLALSASQWPELTPAIDTLGDAAKAPEWVEDGCLGDERGALEDPAENAARCVYGDEAAKKTAVVLGDSVAISYVPGIRAALEPQGYKVHVYTMQQCPSAAVDVIKASKSAHPKCAPFRTWALQQIASMKPDMVISSSSTGTLARLASGATGGAAADEWSEASKKLYTELSASAKQVFVLDPPPRGRKFAECATKISTPANCASKVQQLSLDMTAAGRSALDPAEQTNVHFVETVGWFCVAGSCPAFAGTSPMHADGAHLTAAYSTSLGPVLSEALAIK</sequence>
<reference evidence="4" key="1">
    <citation type="submission" date="2024-06" db="EMBL/GenBank/DDBJ databases">
        <title>Biodegradation of dimethachlon by Arthrobacter sp. K5: mechanistic insights and ecological implications.</title>
        <authorList>
            <person name="Hu S."/>
            <person name="Lu P."/>
        </authorList>
    </citation>
    <scope>NUCLEOTIDE SEQUENCE</scope>
    <source>
        <strain evidence="4">K5</strain>
    </source>
</reference>
<evidence type="ECO:0000259" key="2">
    <source>
        <dbReference type="Pfam" id="PF01757"/>
    </source>
</evidence>
<dbReference type="EC" id="2.3.1.-" evidence="4"/>
<dbReference type="InterPro" id="IPR002656">
    <property type="entry name" value="Acyl_transf_3_dom"/>
</dbReference>
<keyword evidence="1" id="KW-0812">Transmembrane</keyword>
<evidence type="ECO:0000256" key="1">
    <source>
        <dbReference type="SAM" id="Phobius"/>
    </source>
</evidence>
<dbReference type="Pfam" id="PF01757">
    <property type="entry name" value="Acyl_transf_3"/>
    <property type="match status" value="1"/>
</dbReference>
<dbReference type="InterPro" id="IPR050879">
    <property type="entry name" value="Acyltransferase_3"/>
</dbReference>
<feature type="transmembrane region" description="Helical" evidence="1">
    <location>
        <begin position="304"/>
        <end position="322"/>
    </location>
</feature>
<feature type="transmembrane region" description="Helical" evidence="1">
    <location>
        <begin position="37"/>
        <end position="58"/>
    </location>
</feature>
<dbReference type="EMBL" id="CP159279">
    <property type="protein sequence ID" value="XCH13090.1"/>
    <property type="molecule type" value="Genomic_DNA"/>
</dbReference>
<feature type="domain" description="Acyltransferase 3" evidence="2">
    <location>
        <begin position="12"/>
        <end position="345"/>
    </location>
</feature>
<dbReference type="PANTHER" id="PTHR23028:SF53">
    <property type="entry name" value="ACYL_TRANSF_3 DOMAIN-CONTAINING PROTEIN"/>
    <property type="match status" value="1"/>
</dbReference>
<feature type="domain" description="SGNH" evidence="3">
    <location>
        <begin position="482"/>
        <end position="707"/>
    </location>
</feature>
<feature type="transmembrane region" description="Helical" evidence="1">
    <location>
        <begin position="241"/>
        <end position="259"/>
    </location>
</feature>
<dbReference type="GO" id="GO:0016020">
    <property type="term" value="C:membrane"/>
    <property type="evidence" value="ECO:0007669"/>
    <property type="project" value="TreeGrafter"/>
</dbReference>
<name>A0AAU8EWC0_9MICC</name>
<dbReference type="RefSeq" id="WP_353712956.1">
    <property type="nucleotide sequence ID" value="NZ_CP159279.1"/>
</dbReference>
<evidence type="ECO:0000259" key="3">
    <source>
        <dbReference type="Pfam" id="PF19040"/>
    </source>
</evidence>
<proteinExistence type="predicted"/>
<keyword evidence="1" id="KW-0472">Membrane</keyword>
<feature type="transmembrane region" description="Helical" evidence="1">
    <location>
        <begin position="379"/>
        <end position="400"/>
    </location>
</feature>
<dbReference type="AlphaFoldDB" id="A0AAU8EWC0"/>
<dbReference type="GO" id="GO:0016747">
    <property type="term" value="F:acyltransferase activity, transferring groups other than amino-acyl groups"/>
    <property type="evidence" value="ECO:0007669"/>
    <property type="project" value="InterPro"/>
</dbReference>
<dbReference type="GO" id="GO:0009103">
    <property type="term" value="P:lipopolysaccharide biosynthetic process"/>
    <property type="evidence" value="ECO:0007669"/>
    <property type="project" value="TreeGrafter"/>
</dbReference>
<accession>A0AAU8EWC0</accession>
<feature type="transmembrane region" description="Helical" evidence="1">
    <location>
        <begin position="214"/>
        <end position="234"/>
    </location>
</feature>
<gene>
    <name evidence="4" type="ORF">ABRP34_08975</name>
</gene>
<keyword evidence="4" id="KW-0808">Transferase</keyword>
<feature type="transmembrane region" description="Helical" evidence="1">
    <location>
        <begin position="265"/>
        <end position="283"/>
    </location>
</feature>
<feature type="transmembrane region" description="Helical" evidence="1">
    <location>
        <begin position="180"/>
        <end position="198"/>
    </location>
</feature>
<dbReference type="InterPro" id="IPR043968">
    <property type="entry name" value="SGNH"/>
</dbReference>
<keyword evidence="4" id="KW-0012">Acyltransferase</keyword>
<feature type="transmembrane region" description="Helical" evidence="1">
    <location>
        <begin position="151"/>
        <end position="168"/>
    </location>
</feature>
<feature type="transmembrane region" description="Helical" evidence="1">
    <location>
        <begin position="328"/>
        <end position="349"/>
    </location>
</feature>
<organism evidence="4">
    <name type="scientific">Arthrobacter sp. K5</name>
    <dbReference type="NCBI Taxonomy" id="2839623"/>
    <lineage>
        <taxon>Bacteria</taxon>
        <taxon>Bacillati</taxon>
        <taxon>Actinomycetota</taxon>
        <taxon>Actinomycetes</taxon>
        <taxon>Micrococcales</taxon>
        <taxon>Micrococcaceae</taxon>
        <taxon>Arthrobacter</taxon>
    </lineage>
</organism>
<evidence type="ECO:0000313" key="4">
    <source>
        <dbReference type="EMBL" id="XCH13090.1"/>
    </source>
</evidence>
<feature type="transmembrane region" description="Helical" evidence="1">
    <location>
        <begin position="79"/>
        <end position="98"/>
    </location>
</feature>
<keyword evidence="1" id="KW-1133">Transmembrane helix</keyword>
<dbReference type="PANTHER" id="PTHR23028">
    <property type="entry name" value="ACETYLTRANSFERASE"/>
    <property type="match status" value="1"/>
</dbReference>